<evidence type="ECO:0000313" key="1">
    <source>
        <dbReference type="EMBL" id="OHA34807.1"/>
    </source>
</evidence>
<proteinExistence type="predicted"/>
<organism evidence="1 2">
    <name type="scientific">Candidatus Taylorbacteria bacterium RIFCSPLOWO2_01_FULL_48_100</name>
    <dbReference type="NCBI Taxonomy" id="1802322"/>
    <lineage>
        <taxon>Bacteria</taxon>
        <taxon>Candidatus Tayloriibacteriota</taxon>
    </lineage>
</organism>
<dbReference type="Proteomes" id="UP000177797">
    <property type="component" value="Unassembled WGS sequence"/>
</dbReference>
<reference evidence="1 2" key="1">
    <citation type="journal article" date="2016" name="Nat. Commun.">
        <title>Thousands of microbial genomes shed light on interconnected biogeochemical processes in an aquifer system.</title>
        <authorList>
            <person name="Anantharaman K."/>
            <person name="Brown C.T."/>
            <person name="Hug L.A."/>
            <person name="Sharon I."/>
            <person name="Castelle C.J."/>
            <person name="Probst A.J."/>
            <person name="Thomas B.C."/>
            <person name="Singh A."/>
            <person name="Wilkins M.J."/>
            <person name="Karaoz U."/>
            <person name="Brodie E.L."/>
            <person name="Williams K.H."/>
            <person name="Hubbard S.S."/>
            <person name="Banfield J.F."/>
        </authorList>
    </citation>
    <scope>NUCLEOTIDE SEQUENCE [LARGE SCALE GENOMIC DNA]</scope>
</reference>
<accession>A0A1G2NFE2</accession>
<evidence type="ECO:0000313" key="2">
    <source>
        <dbReference type="Proteomes" id="UP000177797"/>
    </source>
</evidence>
<gene>
    <name evidence="1" type="ORF">A2938_00040</name>
</gene>
<comment type="caution">
    <text evidence="1">The sequence shown here is derived from an EMBL/GenBank/DDBJ whole genome shotgun (WGS) entry which is preliminary data.</text>
</comment>
<dbReference type="AlphaFoldDB" id="A0A1G2NFE2"/>
<sequence length="389" mass="41811">MNTAKKVLFVTRDKKPGMIATRIAKVLQAQGAEVRVVAEGLSVAEWKSAGFDNCIVAEGPMDIKAPWEISPKDIFYNVQPDVVVCGLSSPIRSEFWFAAGANNKTCGGGAPLAILDDNWGATHRLSYQANLVLTCDELGKRLVSQNQAYAHHHYQVEIIGDLSATAATEPIPQATIDAFNTAKGDVEYAFILASQKWPESDDIIEIGLASCALSLKAGAKIVIIPRFHPGASAESKACWSGATAAFSDTHHGVVKEISDTTETKHNTDHLAALADGVFAATGSALRAAAFAGKIPLCVWTSRLGEKLKAESGTEHHPLTCAFHKGYYTHPAGTEDMIVRALAIELVKPVDIALKFTQHKAYINHIQEDQFQPVPFDTEKAANAILAIAK</sequence>
<protein>
    <submittedName>
        <fullName evidence="1">Uncharacterized protein</fullName>
    </submittedName>
</protein>
<dbReference type="EMBL" id="MHSA01000007">
    <property type="protein sequence ID" value="OHA34807.1"/>
    <property type="molecule type" value="Genomic_DNA"/>
</dbReference>
<name>A0A1G2NFE2_9BACT</name>